<dbReference type="InterPro" id="IPR011095">
    <property type="entry name" value="Dala_Dala_lig_C"/>
</dbReference>
<keyword evidence="2" id="KW-0436">Ligase</keyword>
<dbReference type="InterPro" id="IPR011761">
    <property type="entry name" value="ATP-grasp"/>
</dbReference>
<dbReference type="AlphaFoldDB" id="A0A2M7W393"/>
<accession>A0A2M7W393</accession>
<keyword evidence="3" id="KW-0067">ATP-binding</keyword>
<protein>
    <recommendedName>
        <fullName evidence="4">ATP-grasp domain-containing protein</fullName>
    </recommendedName>
</protein>
<keyword evidence="3" id="KW-0547">Nucleotide-binding</keyword>
<proteinExistence type="inferred from homology"/>
<dbReference type="GO" id="GO:0046872">
    <property type="term" value="F:metal ion binding"/>
    <property type="evidence" value="ECO:0007669"/>
    <property type="project" value="InterPro"/>
</dbReference>
<evidence type="ECO:0000259" key="4">
    <source>
        <dbReference type="PROSITE" id="PS50975"/>
    </source>
</evidence>
<dbReference type="GO" id="GO:0008716">
    <property type="term" value="F:D-alanine-D-alanine ligase activity"/>
    <property type="evidence" value="ECO:0007669"/>
    <property type="project" value="InterPro"/>
</dbReference>
<evidence type="ECO:0000313" key="5">
    <source>
        <dbReference type="EMBL" id="PJA15965.1"/>
    </source>
</evidence>
<sequence>MDGDTLKAKSTFETLATLRIPYTGIDAKTFVLNCYKDAFKECLLENHVSTPAYAIIDSLNNIDSEQITPLLPAMVKLNTHMGGSIGMDETAICYTLEQVRTRCETIMKTFKSKALVEKYIKGKELTGIAIQRDNDIDVFVGQKIFSADYSFCSWKAVWIDEDSYAYNGPYDDSDGKIRELCIGGFRACGVTGYAKFDILVDQDGTPYIVDINPNCSLGQYDSAIDVVPSLFGRKFEVSLFAIINTALKVNKQRALEVAPQKALYFHT</sequence>
<name>A0A2M7W393_9BACT</name>
<dbReference type="GO" id="GO:0005524">
    <property type="term" value="F:ATP binding"/>
    <property type="evidence" value="ECO:0007669"/>
    <property type="project" value="UniProtKB-UniRule"/>
</dbReference>
<organism evidence="5 6">
    <name type="scientific">Candidatus Dojkabacteria bacterium CG_4_10_14_0_2_um_filter_Dojkabacteria_WS6_41_15</name>
    <dbReference type="NCBI Taxonomy" id="2014249"/>
    <lineage>
        <taxon>Bacteria</taxon>
        <taxon>Candidatus Dojkabacteria</taxon>
    </lineage>
</organism>
<dbReference type="PANTHER" id="PTHR23132:SF23">
    <property type="entry name" value="D-ALANINE--D-ALANINE LIGASE B"/>
    <property type="match status" value="1"/>
</dbReference>
<dbReference type="SUPFAM" id="SSF56059">
    <property type="entry name" value="Glutathione synthetase ATP-binding domain-like"/>
    <property type="match status" value="1"/>
</dbReference>
<evidence type="ECO:0000256" key="3">
    <source>
        <dbReference type="PROSITE-ProRule" id="PRU00409"/>
    </source>
</evidence>
<reference evidence="6" key="1">
    <citation type="submission" date="2017-09" db="EMBL/GenBank/DDBJ databases">
        <title>Depth-based differentiation of microbial function through sediment-hosted aquifers and enrichment of novel symbionts in the deep terrestrial subsurface.</title>
        <authorList>
            <person name="Probst A.J."/>
            <person name="Ladd B."/>
            <person name="Jarett J.K."/>
            <person name="Geller-Mcgrath D.E."/>
            <person name="Sieber C.M.K."/>
            <person name="Emerson J.B."/>
            <person name="Anantharaman K."/>
            <person name="Thomas B.C."/>
            <person name="Malmstrom R."/>
            <person name="Stieglmeier M."/>
            <person name="Klingl A."/>
            <person name="Woyke T."/>
            <person name="Ryan C.M."/>
            <person name="Banfield J.F."/>
        </authorList>
    </citation>
    <scope>NUCLEOTIDE SEQUENCE [LARGE SCALE GENOMIC DNA]</scope>
</reference>
<dbReference type="EMBL" id="PFQB01000002">
    <property type="protein sequence ID" value="PJA15965.1"/>
    <property type="molecule type" value="Genomic_DNA"/>
</dbReference>
<dbReference type="PROSITE" id="PS50975">
    <property type="entry name" value="ATP_GRASP"/>
    <property type="match status" value="1"/>
</dbReference>
<gene>
    <name evidence="5" type="ORF">COX64_00030</name>
</gene>
<dbReference type="Pfam" id="PF07478">
    <property type="entry name" value="Dala_Dala_lig_C"/>
    <property type="match status" value="1"/>
</dbReference>
<comment type="caution">
    <text evidence="5">The sequence shown here is derived from an EMBL/GenBank/DDBJ whole genome shotgun (WGS) entry which is preliminary data.</text>
</comment>
<dbReference type="Proteomes" id="UP000228952">
    <property type="component" value="Unassembled WGS sequence"/>
</dbReference>
<feature type="domain" description="ATP-grasp" evidence="4">
    <location>
        <begin position="40"/>
        <end position="248"/>
    </location>
</feature>
<evidence type="ECO:0000256" key="2">
    <source>
        <dbReference type="ARBA" id="ARBA00022598"/>
    </source>
</evidence>
<dbReference type="Gene3D" id="3.30.470.20">
    <property type="entry name" value="ATP-grasp fold, B domain"/>
    <property type="match status" value="1"/>
</dbReference>
<dbReference type="PANTHER" id="PTHR23132">
    <property type="entry name" value="D-ALANINE--D-ALANINE LIGASE"/>
    <property type="match status" value="1"/>
</dbReference>
<evidence type="ECO:0000256" key="1">
    <source>
        <dbReference type="ARBA" id="ARBA00010871"/>
    </source>
</evidence>
<evidence type="ECO:0000313" key="6">
    <source>
        <dbReference type="Proteomes" id="UP000228952"/>
    </source>
</evidence>
<comment type="similarity">
    <text evidence="1">Belongs to the D-alanine--D-alanine ligase family.</text>
</comment>